<feature type="compositionally biased region" description="Basic and acidic residues" evidence="1">
    <location>
        <begin position="515"/>
        <end position="533"/>
    </location>
</feature>
<name>A0A5N6L3Q7_9ROSI</name>
<feature type="domain" description="DUF2786" evidence="2">
    <location>
        <begin position="265"/>
        <end position="301"/>
    </location>
</feature>
<feature type="domain" description="DUF7168" evidence="3">
    <location>
        <begin position="321"/>
        <end position="442"/>
    </location>
</feature>
<reference evidence="4 5" key="1">
    <citation type="submission" date="2019-06" db="EMBL/GenBank/DDBJ databases">
        <title>A chromosomal-level reference genome of Carpinus fangiana (Coryloideae, Betulaceae).</title>
        <authorList>
            <person name="Yang X."/>
            <person name="Wang Z."/>
            <person name="Zhang L."/>
            <person name="Hao G."/>
            <person name="Liu J."/>
            <person name="Yang Y."/>
        </authorList>
    </citation>
    <scope>NUCLEOTIDE SEQUENCE [LARGE SCALE GENOMIC DNA]</scope>
    <source>
        <strain evidence="4">Cfa_2016G</strain>
        <tissue evidence="4">Leaf</tissue>
    </source>
</reference>
<comment type="caution">
    <text evidence="4">The sequence shown here is derived from an EMBL/GenBank/DDBJ whole genome shotgun (WGS) entry which is preliminary data.</text>
</comment>
<dbReference type="Pfam" id="PF23771">
    <property type="entry name" value="DUF7168"/>
    <property type="match status" value="1"/>
</dbReference>
<feature type="region of interest" description="Disordered" evidence="1">
    <location>
        <begin position="474"/>
        <end position="576"/>
    </location>
</feature>
<organism evidence="4 5">
    <name type="scientific">Carpinus fangiana</name>
    <dbReference type="NCBI Taxonomy" id="176857"/>
    <lineage>
        <taxon>Eukaryota</taxon>
        <taxon>Viridiplantae</taxon>
        <taxon>Streptophyta</taxon>
        <taxon>Embryophyta</taxon>
        <taxon>Tracheophyta</taxon>
        <taxon>Spermatophyta</taxon>
        <taxon>Magnoliopsida</taxon>
        <taxon>eudicotyledons</taxon>
        <taxon>Gunneridae</taxon>
        <taxon>Pentapetalae</taxon>
        <taxon>rosids</taxon>
        <taxon>fabids</taxon>
        <taxon>Fagales</taxon>
        <taxon>Betulaceae</taxon>
        <taxon>Carpinus</taxon>
    </lineage>
</organism>
<keyword evidence="5" id="KW-1185">Reference proteome</keyword>
<dbReference type="OrthoDB" id="3067443at2759"/>
<accession>A0A5N6L3Q7</accession>
<feature type="compositionally biased region" description="Low complexity" evidence="1">
    <location>
        <begin position="536"/>
        <end position="551"/>
    </location>
</feature>
<sequence>MAHSPMRNRGALAFRRLFDASLGRRLLPSPPTRTLSPALHAVMMHAAGTARKMPGSCPGAYRRREQPVSCRMEANILLTSLGLRRKCEANARRIVCESGRHGRRGCSLSLRVALAKLDATVFIMPYAAIFQGWPRASLRGRFDQIIRGSETLPLLHKLLEAEACDSAIFRHECLRDLYRHFTSTFILNGTAVATSTIDALAFPRLREDLAELQGRREWASVKIMSAISTAVPWPIQLARVTSMAKLPSESGDRGPPSRQETIRLRIQKCLARANHPNTPEAEARTSFNTARRLMLCHDVSQAHVLADVCEFGNPSDKGDESVVSIVRTRDQSRKVLQFAWVDTLGYAITIFFHCKAYSSGSATSLKWVFCGIAANTASAAASFEMLHNLATEWAAIKSDVYKKDDLLGFAHGLLDMAYAERKTADKEAKAQDAKIRSENNEKKRKDELRRLQKLERFASNVSFDAPQREFQNDFSAFDPASDDDEPGFASDTESLTAIGSKDNDTDDQFGSDTDTSVKDETDIMGGKWDDNHGGNKHSSNLSSSNYKPSTSNKRKRSTSISHPGQSAHKSRRTVNSDDLEPCVWQRHSALVLFRKTAERVADEYLKAKGIKLCNGRARSHNIRDARSHEKGQRDARTVDVRSYGRKRLK</sequence>
<feature type="compositionally biased region" description="Basic and acidic residues" evidence="1">
    <location>
        <begin position="621"/>
        <end position="639"/>
    </location>
</feature>
<evidence type="ECO:0000259" key="2">
    <source>
        <dbReference type="Pfam" id="PF10979"/>
    </source>
</evidence>
<evidence type="ECO:0000259" key="3">
    <source>
        <dbReference type="Pfam" id="PF23771"/>
    </source>
</evidence>
<gene>
    <name evidence="4" type="ORF">FH972_025476</name>
</gene>
<feature type="region of interest" description="Disordered" evidence="1">
    <location>
        <begin position="427"/>
        <end position="446"/>
    </location>
</feature>
<feature type="region of interest" description="Disordered" evidence="1">
    <location>
        <begin position="621"/>
        <end position="649"/>
    </location>
</feature>
<protein>
    <submittedName>
        <fullName evidence="4">Uncharacterized protein</fullName>
    </submittedName>
</protein>
<evidence type="ECO:0000313" key="4">
    <source>
        <dbReference type="EMBL" id="KAB8527825.1"/>
    </source>
</evidence>
<dbReference type="EMBL" id="VIBQ01000056">
    <property type="protein sequence ID" value="KAB8527825.1"/>
    <property type="molecule type" value="Genomic_DNA"/>
</dbReference>
<dbReference type="Pfam" id="PF10979">
    <property type="entry name" value="DUF2786"/>
    <property type="match status" value="1"/>
</dbReference>
<dbReference type="AlphaFoldDB" id="A0A5N6L3Q7"/>
<dbReference type="InterPro" id="IPR055592">
    <property type="entry name" value="DUF7168"/>
</dbReference>
<proteinExistence type="predicted"/>
<evidence type="ECO:0000313" key="5">
    <source>
        <dbReference type="Proteomes" id="UP000327013"/>
    </source>
</evidence>
<evidence type="ECO:0000256" key="1">
    <source>
        <dbReference type="SAM" id="MobiDB-lite"/>
    </source>
</evidence>
<dbReference type="InterPro" id="IPR024498">
    <property type="entry name" value="DUF2786"/>
</dbReference>
<dbReference type="Proteomes" id="UP000327013">
    <property type="component" value="Unassembled WGS sequence"/>
</dbReference>